<evidence type="ECO:0000256" key="3">
    <source>
        <dbReference type="ARBA" id="ARBA00022801"/>
    </source>
</evidence>
<evidence type="ECO:0000259" key="5">
    <source>
        <dbReference type="PROSITE" id="PS50035"/>
    </source>
</evidence>
<dbReference type="GO" id="GO:0009395">
    <property type="term" value="P:phospholipid catabolic process"/>
    <property type="evidence" value="ECO:0007669"/>
    <property type="project" value="TreeGrafter"/>
</dbReference>
<dbReference type="Proteomes" id="UP000319483">
    <property type="component" value="Unassembled WGS sequence"/>
</dbReference>
<keyword evidence="4" id="KW-0443">Lipid metabolism</keyword>
<dbReference type="SUPFAM" id="SSF56024">
    <property type="entry name" value="Phospholipase D/nuclease"/>
    <property type="match status" value="2"/>
</dbReference>
<dbReference type="Pfam" id="PF00614">
    <property type="entry name" value="PLDc"/>
    <property type="match status" value="2"/>
</dbReference>
<dbReference type="RefSeq" id="WP_144091488.1">
    <property type="nucleotide sequence ID" value="NZ_VMHM01000003.1"/>
</dbReference>
<feature type="domain" description="PLD phosphodiesterase" evidence="5">
    <location>
        <begin position="164"/>
        <end position="191"/>
    </location>
</feature>
<gene>
    <name evidence="6" type="ORF">FPQ15_03270</name>
</gene>
<accession>A0A556SUM2</accession>
<organism evidence="6 7">
    <name type="scientific">Gilliamella apicola</name>
    <dbReference type="NCBI Taxonomy" id="1196095"/>
    <lineage>
        <taxon>Bacteria</taxon>
        <taxon>Pseudomonadati</taxon>
        <taxon>Pseudomonadota</taxon>
        <taxon>Gammaproteobacteria</taxon>
        <taxon>Orbales</taxon>
        <taxon>Orbaceae</taxon>
        <taxon>Gilliamella</taxon>
    </lineage>
</organism>
<name>A0A556SUM2_9GAMM</name>
<keyword evidence="3" id="KW-0378">Hydrolase</keyword>
<evidence type="ECO:0000313" key="7">
    <source>
        <dbReference type="Proteomes" id="UP000319483"/>
    </source>
</evidence>
<reference evidence="6 7" key="1">
    <citation type="submission" date="2019-07" db="EMBL/GenBank/DDBJ databases">
        <title>Gilliamella genomes.</title>
        <authorList>
            <person name="Zheng H."/>
        </authorList>
    </citation>
    <scope>NUCLEOTIDE SEQUENCE [LARGE SCALE GENOMIC DNA]</scope>
    <source>
        <strain evidence="6 7">W8127</strain>
    </source>
</reference>
<keyword evidence="2" id="KW-0677">Repeat</keyword>
<evidence type="ECO:0000313" key="6">
    <source>
        <dbReference type="EMBL" id="TSK04845.1"/>
    </source>
</evidence>
<dbReference type="CDD" id="cd09141">
    <property type="entry name" value="PLDc_vPLD1_2_yPLD_like_2"/>
    <property type="match status" value="1"/>
</dbReference>
<dbReference type="InterPro" id="IPR015679">
    <property type="entry name" value="PLipase_D_fam"/>
</dbReference>
<dbReference type="Gene3D" id="3.30.870.10">
    <property type="entry name" value="Endonuclease Chain A"/>
    <property type="match status" value="2"/>
</dbReference>
<comment type="caution">
    <text evidence="6">The sequence shown here is derived from an EMBL/GenBank/DDBJ whole genome shotgun (WGS) entry which is preliminary data.</text>
</comment>
<dbReference type="PROSITE" id="PS50035">
    <property type="entry name" value="PLD"/>
    <property type="match status" value="2"/>
</dbReference>
<comment type="catalytic activity">
    <reaction evidence="1">
        <text>a 1,2-diacyl-sn-glycero-3-phosphocholine + H2O = a 1,2-diacyl-sn-glycero-3-phosphate + choline + H(+)</text>
        <dbReference type="Rhea" id="RHEA:14445"/>
        <dbReference type="ChEBI" id="CHEBI:15354"/>
        <dbReference type="ChEBI" id="CHEBI:15377"/>
        <dbReference type="ChEBI" id="CHEBI:15378"/>
        <dbReference type="ChEBI" id="CHEBI:57643"/>
        <dbReference type="ChEBI" id="CHEBI:58608"/>
        <dbReference type="EC" id="3.1.4.4"/>
    </reaction>
</comment>
<sequence length="818" mass="95195">MKEHNKTQVLLDKNKEQEYTSTVTDDIWLYDINEQNNRNNFAEPIHNNSVKSYVQSYEYFQDLLTAIRSAEKEIYISGWQVNWDAILAPNFRVVDMLLEVAAIKKDLKIFILLWDDCFPLETNDDEAKIVLRNYINEKIKRQTIAVRLDSSRNDEPFYSAATKQFFSHHQKFVIIDRKIAFVGGIDLAYGRYSHGYKLDPNADERKVRNRYNPCIEPVVKPKKAETLSFKIKRRISLRDNEIYQGEIFEGKRYQQLPKKTHTLADNQPIMPWQDIQVKIEGKAVFDLVTNFVLRWNQVNFISGENLSKYDDATVTFECIKRPLTLPTQEEYDALEDKGNISVQILRSAPKKMRKKEKSKVSVSDRKKLQKNIKEILETVSEPQSDIYQVMIKLIKKAKRYIYLENQFFVSDYGSPFAGLGRLSKVAKTESGIKPNITRILSFNGKDLPENQIVKELSDKVAHAIFALQPEPFHIYITLPVHPEGKLNDGATMATIHHTMQTISFGSDSLLNRIRKHLWVYQQLVKDEVPRKEWSKIRSAYYDKIGNDYQTIPLEECGKYVTLLNLRSWAQLGDRTVTEQIYVHSKLTIVDDLYVLVGSANINDRSLLGGRDSELAALIVDNETKIVTCPERGINIPVRTFAYQLRKQIWQGLYGEGLEQAIEVPELASSVKAIQSRAKTNADIYESVFPFIVRNYLYTKNTNAKSVELNDYASIWPALDYKKLENYVKEKYNKTMEMANGDPKLKSEVRQKKRMLEDQTIKYYFEKELKMPFNSIFWQNYDINQHTELQQIKGYITLLPIHWTEGENNAIPYHIRLVT</sequence>
<protein>
    <submittedName>
        <fullName evidence="6">Phospholipase</fullName>
    </submittedName>
</protein>
<evidence type="ECO:0000256" key="4">
    <source>
        <dbReference type="ARBA" id="ARBA00023098"/>
    </source>
</evidence>
<evidence type="ECO:0000256" key="1">
    <source>
        <dbReference type="ARBA" id="ARBA00000798"/>
    </source>
</evidence>
<feature type="domain" description="PLD phosphodiesterase" evidence="5">
    <location>
        <begin position="578"/>
        <end position="605"/>
    </location>
</feature>
<dbReference type="SMART" id="SM00155">
    <property type="entry name" value="PLDc"/>
    <property type="match status" value="2"/>
</dbReference>
<dbReference type="EMBL" id="VMHM01000003">
    <property type="protein sequence ID" value="TSK04845.1"/>
    <property type="molecule type" value="Genomic_DNA"/>
</dbReference>
<evidence type="ECO:0000256" key="2">
    <source>
        <dbReference type="ARBA" id="ARBA00022737"/>
    </source>
</evidence>
<proteinExistence type="predicted"/>
<dbReference type="PANTHER" id="PTHR18896">
    <property type="entry name" value="PHOSPHOLIPASE D"/>
    <property type="match status" value="1"/>
</dbReference>
<dbReference type="AlphaFoldDB" id="A0A556SUM2"/>
<dbReference type="PANTHER" id="PTHR18896:SF76">
    <property type="entry name" value="PHOSPHOLIPASE"/>
    <property type="match status" value="1"/>
</dbReference>
<dbReference type="InterPro" id="IPR001736">
    <property type="entry name" value="PLipase_D/transphosphatidylase"/>
</dbReference>
<dbReference type="GO" id="GO:0004630">
    <property type="term" value="F:phospholipase D activity"/>
    <property type="evidence" value="ECO:0007669"/>
    <property type="project" value="UniProtKB-EC"/>
</dbReference>